<sequence length="153" mass="17417">MHHKKINLIIFSFLVICFFCTGCTSRQLKGIEGKWLLNNQSLMLIEENTFVWYQNINKTDTDYLKGKDVTILSGEEALNAIKVPDANKDKLLNTHIYYLSVTYTTVDINGVDASQQADGKLSEFAFQLSGKDQLSIVNLNTNEQYTAKREVKK</sequence>
<dbReference type="RefSeq" id="WP_008790356.1">
    <property type="nucleotide sequence ID" value="NZ_AKCB01000004.1"/>
</dbReference>
<dbReference type="HOGENOM" id="CLU_1710150_0_0_9"/>
<evidence type="ECO:0000313" key="1">
    <source>
        <dbReference type="EMBL" id="EFW03583.1"/>
    </source>
</evidence>
<organism evidence="1 2">
    <name type="scientific">Coprobacillus cateniformis</name>
    <dbReference type="NCBI Taxonomy" id="100884"/>
    <lineage>
        <taxon>Bacteria</taxon>
        <taxon>Bacillati</taxon>
        <taxon>Bacillota</taxon>
        <taxon>Erysipelotrichia</taxon>
        <taxon>Erysipelotrichales</taxon>
        <taxon>Coprobacillaceae</taxon>
        <taxon>Coprobacillus</taxon>
    </lineage>
</organism>
<proteinExistence type="predicted"/>
<protein>
    <submittedName>
        <fullName evidence="1">Uncharacterized protein</fullName>
    </submittedName>
</protein>
<keyword evidence="2" id="KW-1185">Reference proteome</keyword>
<evidence type="ECO:0000313" key="2">
    <source>
        <dbReference type="Proteomes" id="UP000003157"/>
    </source>
</evidence>
<name>E7GEY2_9FIRM</name>
<gene>
    <name evidence="1" type="ORF">HMPREF9488_03274</name>
</gene>
<dbReference type="STRING" id="100884.GCA_000269565_03716"/>
<dbReference type="GeneID" id="78231463"/>
<dbReference type="AlphaFoldDB" id="E7GEY2"/>
<comment type="caution">
    <text evidence="1">The sequence shown here is derived from an EMBL/GenBank/DDBJ whole genome shotgun (WGS) entry which is preliminary data.</text>
</comment>
<dbReference type="Proteomes" id="UP000003157">
    <property type="component" value="Unassembled WGS sequence"/>
</dbReference>
<dbReference type="EMBL" id="ADKX01000046">
    <property type="protein sequence ID" value="EFW03583.1"/>
    <property type="molecule type" value="Genomic_DNA"/>
</dbReference>
<accession>E7GEY2</accession>
<reference evidence="1 2" key="1">
    <citation type="submission" date="2010-12" db="EMBL/GenBank/DDBJ databases">
        <title>The Genome Sequence of Coprobacillus sp. strain 29_1.</title>
        <authorList>
            <consortium name="The Broad Institute Genome Sequencing Platform"/>
            <person name="Earl A."/>
            <person name="Ward D."/>
            <person name="Feldgarden M."/>
            <person name="Gevers D."/>
            <person name="Daigneault M."/>
            <person name="Sibley C.D."/>
            <person name="White A."/>
            <person name="Strauss J."/>
            <person name="Allen-Vercoe E."/>
            <person name="Young S.K."/>
            <person name="Zeng Q."/>
            <person name="Gargeya S."/>
            <person name="Fitzgerald M."/>
            <person name="Haas B."/>
            <person name="Abouelleil A."/>
            <person name="Alvarado L."/>
            <person name="Arachchi H.M."/>
            <person name="Berlin A."/>
            <person name="Brown A."/>
            <person name="Chapman S.B."/>
            <person name="Chen Z."/>
            <person name="Dunbar C."/>
            <person name="Freedman E."/>
            <person name="Gearin G."/>
            <person name="Gellesch M."/>
            <person name="Goldberg J."/>
            <person name="Griggs A."/>
            <person name="Gujja S."/>
            <person name="Heilman E."/>
            <person name="Heiman D."/>
            <person name="Howarth C."/>
            <person name="Larson L."/>
            <person name="Lui A."/>
            <person name="MacDonald P.J.P."/>
            <person name="Mehta T."/>
            <person name="Montmayeur A."/>
            <person name="Murphy C."/>
            <person name="Neiman D."/>
            <person name="Pearson M."/>
            <person name="Priest M."/>
            <person name="Roberts A."/>
            <person name="Saif S."/>
            <person name="Shea T."/>
            <person name="Shenoy N."/>
            <person name="Sisk P."/>
            <person name="Stolte C."/>
            <person name="Sykes S."/>
            <person name="White J."/>
            <person name="Yandava C."/>
            <person name="Nusbaum C."/>
            <person name="Birren B."/>
        </authorList>
    </citation>
    <scope>NUCLEOTIDE SEQUENCE [LARGE SCALE GENOMIC DNA]</scope>
    <source>
        <strain evidence="1 2">29_1</strain>
    </source>
</reference>